<keyword evidence="2" id="KW-1185">Reference proteome</keyword>
<protein>
    <recommendedName>
        <fullName evidence="3">ATP-binding protein</fullName>
    </recommendedName>
</protein>
<evidence type="ECO:0000313" key="2">
    <source>
        <dbReference type="Proteomes" id="UP000552700"/>
    </source>
</evidence>
<sequence length="559" mass="61869">MQSATTLRARVSPEAISKVTRIFNGTLDDIFNELLQNARRAGASAVAITTEHLADACLITVADDGAGIADPANLVSLGQSNWSDECRAREDPAGMGFFSLAGLDTVVSSCSETSAFTLAISGAAWTGEADIDVLPWDGFRGTRIAFHFPPQPDGKLERTIQSVAKHYPLPVILNGAELPQTDFLAGAETVIEREGYRIGVFRNVYSDHIDTINFHGLTLRHKLPVIKEVRHTQWSVKVDIVDAPELVLVLPARKEVFRNTALDRLIDLCREAIFAVIRQQPFHRLSFEDWTLAQFCDPEFPEAARQLPPWVQVCASDSSCEVPAFTAISSDAAIYSDDDACSSVTFARLLAWSRGEGSDLELHCLAEPRPMVFFAAVRQFAGYPWYDTLPHYTRTAEAMLDADGTEARPGSDQAAIRPERIVLTFADQNDAELQLETDFWIEEDESCWSDPDSARIVLTRRSNLDPGDLTELIIDAVFSPSDDSDADSYDTQETRFRHDAAVRAHEILEGADAATLTGIRMAFGDRIAWRIPHGRTLRLSWSSDKVNLELSPFKPARVQ</sequence>
<dbReference type="Gene3D" id="3.30.565.10">
    <property type="entry name" value="Histidine kinase-like ATPase, C-terminal domain"/>
    <property type="match status" value="1"/>
</dbReference>
<organism evidence="1 2">
    <name type="scientific">Sphingobium subterraneum</name>
    <dbReference type="NCBI Taxonomy" id="627688"/>
    <lineage>
        <taxon>Bacteria</taxon>
        <taxon>Pseudomonadati</taxon>
        <taxon>Pseudomonadota</taxon>
        <taxon>Alphaproteobacteria</taxon>
        <taxon>Sphingomonadales</taxon>
        <taxon>Sphingomonadaceae</taxon>
        <taxon>Sphingobium</taxon>
    </lineage>
</organism>
<accession>A0A841J4B2</accession>
<name>A0A841J4B2_9SPHN</name>
<proteinExistence type="predicted"/>
<dbReference type="EMBL" id="JACIJP010000010">
    <property type="protein sequence ID" value="MBB6125647.1"/>
    <property type="molecule type" value="Genomic_DNA"/>
</dbReference>
<dbReference type="Proteomes" id="UP000552700">
    <property type="component" value="Unassembled WGS sequence"/>
</dbReference>
<evidence type="ECO:0000313" key="1">
    <source>
        <dbReference type="EMBL" id="MBB6125647.1"/>
    </source>
</evidence>
<dbReference type="InterPro" id="IPR036890">
    <property type="entry name" value="HATPase_C_sf"/>
</dbReference>
<dbReference type="RefSeq" id="WP_184081855.1">
    <property type="nucleotide sequence ID" value="NZ_JACIJP010000010.1"/>
</dbReference>
<dbReference type="SUPFAM" id="SSF55874">
    <property type="entry name" value="ATPase domain of HSP90 chaperone/DNA topoisomerase II/histidine kinase"/>
    <property type="match status" value="1"/>
</dbReference>
<dbReference type="AlphaFoldDB" id="A0A841J4B2"/>
<reference evidence="1 2" key="1">
    <citation type="submission" date="2020-08" db="EMBL/GenBank/DDBJ databases">
        <title>Genomic Encyclopedia of Type Strains, Phase IV (KMG-IV): sequencing the most valuable type-strain genomes for metagenomic binning, comparative biology and taxonomic classification.</title>
        <authorList>
            <person name="Goeker M."/>
        </authorList>
    </citation>
    <scope>NUCLEOTIDE SEQUENCE [LARGE SCALE GENOMIC DNA]</scope>
    <source>
        <strain evidence="1 2">DSM 102255</strain>
    </source>
</reference>
<evidence type="ECO:0008006" key="3">
    <source>
        <dbReference type="Google" id="ProtNLM"/>
    </source>
</evidence>
<comment type="caution">
    <text evidence="1">The sequence shown here is derived from an EMBL/GenBank/DDBJ whole genome shotgun (WGS) entry which is preliminary data.</text>
</comment>
<gene>
    <name evidence="1" type="ORF">FHS92_003411</name>
</gene>